<evidence type="ECO:0000313" key="1">
    <source>
        <dbReference type="EMBL" id="AKP49983.1"/>
    </source>
</evidence>
<dbReference type="GO" id="GO:0005975">
    <property type="term" value="P:carbohydrate metabolic process"/>
    <property type="evidence" value="ECO:0007669"/>
    <property type="project" value="InterPro"/>
</dbReference>
<dbReference type="Proteomes" id="UP000036520">
    <property type="component" value="Chromosome"/>
</dbReference>
<keyword evidence="1" id="KW-0808">Transferase</keyword>
<organism evidence="1 2">
    <name type="scientific">Cyclobacterium amurskyense</name>
    <dbReference type="NCBI Taxonomy" id="320787"/>
    <lineage>
        <taxon>Bacteria</taxon>
        <taxon>Pseudomonadati</taxon>
        <taxon>Bacteroidota</taxon>
        <taxon>Cytophagia</taxon>
        <taxon>Cytophagales</taxon>
        <taxon>Cyclobacteriaceae</taxon>
        <taxon>Cyclobacterium</taxon>
    </lineage>
</organism>
<keyword evidence="2" id="KW-1185">Reference proteome</keyword>
<proteinExistence type="predicted"/>
<accession>A0A0H4PB49</accession>
<dbReference type="Gene3D" id="2.130.10.10">
    <property type="entry name" value="YVTN repeat-like/Quinoprotein amine dehydrogenase"/>
    <property type="match status" value="2"/>
</dbReference>
<name>A0A0H4PB49_9BACT</name>
<dbReference type="SUPFAM" id="SSF63829">
    <property type="entry name" value="Calcium-dependent phosphotriesterase"/>
    <property type="match status" value="2"/>
</dbReference>
<dbReference type="AlphaFoldDB" id="A0A0H4PB49"/>
<dbReference type="PROSITE" id="PS51257">
    <property type="entry name" value="PROKAR_LIPOPROTEIN"/>
    <property type="match status" value="1"/>
</dbReference>
<dbReference type="KEGG" id="camu:CA2015_0515"/>
<dbReference type="RefSeq" id="WP_053086634.1">
    <property type="nucleotide sequence ID" value="NZ_CP012040.1"/>
</dbReference>
<protein>
    <submittedName>
        <fullName evidence="1">Sensor histidine kinase/response regulator</fullName>
    </submittedName>
</protein>
<evidence type="ECO:0000313" key="2">
    <source>
        <dbReference type="Proteomes" id="UP000036520"/>
    </source>
</evidence>
<dbReference type="InterPro" id="IPR008928">
    <property type="entry name" value="6-hairpin_glycosidase_sf"/>
</dbReference>
<dbReference type="PATRIC" id="fig|320787.5.peg.576"/>
<keyword evidence="1" id="KW-0418">Kinase</keyword>
<dbReference type="InterPro" id="IPR015943">
    <property type="entry name" value="WD40/YVTN_repeat-like_dom_sf"/>
</dbReference>
<dbReference type="EMBL" id="CP012040">
    <property type="protein sequence ID" value="AKP49983.1"/>
    <property type="molecule type" value="Genomic_DNA"/>
</dbReference>
<dbReference type="STRING" id="320787.CA2015_0515"/>
<dbReference type="SUPFAM" id="SSF48208">
    <property type="entry name" value="Six-hairpin glycosidases"/>
    <property type="match status" value="1"/>
</dbReference>
<gene>
    <name evidence="1" type="ORF">CA2015_0515</name>
</gene>
<dbReference type="OrthoDB" id="610763at2"/>
<dbReference type="GO" id="GO:0016301">
    <property type="term" value="F:kinase activity"/>
    <property type="evidence" value="ECO:0007669"/>
    <property type="project" value="UniProtKB-KW"/>
</dbReference>
<reference evidence="1 2" key="1">
    <citation type="submission" date="2015-07" db="EMBL/GenBank/DDBJ databases">
        <authorList>
            <person name="Kim K.M."/>
        </authorList>
    </citation>
    <scope>NUCLEOTIDE SEQUENCE [LARGE SCALE GENOMIC DNA]</scope>
    <source>
        <strain evidence="1 2">KCTC 12363</strain>
    </source>
</reference>
<sequence length="755" mass="86404">MYNYIKINGLGLALAVMAMGCGRTTEADHVPEKQATSHTDTAFVQEYHEGFVVHKEIAAANDVRAIHLVAEEEVWIATGHGVYKKSKIARDWEQMLPEENIGPAYDLDSDASGKVWLASWDGVYAMENNALVKVPGPKPPIAKVLSTDEGVYAFGPYGIWLYSNNQWESKNFTNARSIRAVLSDKNGGLWLGTDIGLYHCKEEQTIAYQKNDDLISAYVKGLDFDEQGNLWVAGLGGVTIRNGDRVIDKKEPADGITNIHVNFVKKAPDGKMWAGTDYGITRFQPGESDYSVRLSQRWLRADEVRDIDFDAKGNAWVATADGVSVIRRKKMNLAEKADYFYDQLITRHVREPGIVARFKLEVPGDTSSIVADDDDNDGEYTAMYLAMESFRYAVTKSEEAKKRAKKAFDFLHLLREVTGRDGFFARTVVPINWDRPMHDMNRTYTERELAEAIIDNPRAKPVEVRWHPSADGKWLWKGDTSSDEFAGHFFGYYWYYFLVADEAEKKRIAAHVEQIMDHLLRNDFYLVGVDGKPTKWGVWSPKSLNDDPEWLPEKPLNSLEILSFLKFAHAITGKAAYQEAYIKLIKVHGYLENAKQLYTTNPAFETYFDIYMALYIYPPLINLEEDPELKAEYRKHLDQWFAKFKATQSPLLNFTYNLLTGETEELGASVFFLQDAPLSLVDWAIDNGRREDLHLVRSPILEEVQVNELRPPSEYRTMRWDRNPYLAVSGDPSQEKEPVYWLLPYWMGRYQQLIK</sequence>